<evidence type="ECO:0000313" key="5">
    <source>
        <dbReference type="Proteomes" id="UP000293142"/>
    </source>
</evidence>
<dbReference type="SUPFAM" id="SSF103473">
    <property type="entry name" value="MFS general substrate transporter"/>
    <property type="match status" value="1"/>
</dbReference>
<evidence type="ECO:0000256" key="1">
    <source>
        <dbReference type="SAM" id="Phobius"/>
    </source>
</evidence>
<accession>A0A4V2J361</accession>
<dbReference type="InterPro" id="IPR038377">
    <property type="entry name" value="Na/Glc_symporter_sf"/>
</dbReference>
<dbReference type="EMBL" id="SIRE01000034">
    <property type="protein sequence ID" value="TBL70052.1"/>
    <property type="molecule type" value="Genomic_DNA"/>
</dbReference>
<evidence type="ECO:0000259" key="3">
    <source>
        <dbReference type="Pfam" id="PF22570"/>
    </source>
</evidence>
<dbReference type="InterPro" id="IPR036259">
    <property type="entry name" value="MFS_trans_sf"/>
</dbReference>
<proteinExistence type="predicted"/>
<keyword evidence="1" id="KW-1133">Transmembrane helix</keyword>
<dbReference type="Proteomes" id="UP000293142">
    <property type="component" value="Unassembled WGS sequence"/>
</dbReference>
<dbReference type="InterPro" id="IPR024425">
    <property type="entry name" value="LiaF-like_C"/>
</dbReference>
<dbReference type="Pfam" id="PF09922">
    <property type="entry name" value="LiaF-like_C"/>
    <property type="match status" value="1"/>
</dbReference>
<dbReference type="Pfam" id="PF22570">
    <property type="entry name" value="LiaF-TM"/>
    <property type="match status" value="1"/>
</dbReference>
<dbReference type="Gene3D" id="1.20.1730.10">
    <property type="entry name" value="Sodium/glucose cotransporter"/>
    <property type="match status" value="1"/>
</dbReference>
<feature type="transmembrane region" description="Helical" evidence="1">
    <location>
        <begin position="9"/>
        <end position="26"/>
    </location>
</feature>
<evidence type="ECO:0000259" key="2">
    <source>
        <dbReference type="Pfam" id="PF09922"/>
    </source>
</evidence>
<feature type="transmembrane region" description="Helical" evidence="1">
    <location>
        <begin position="32"/>
        <end position="54"/>
    </location>
</feature>
<dbReference type="OrthoDB" id="2351415at2"/>
<dbReference type="AlphaFoldDB" id="A0A4V2J361"/>
<reference evidence="4 5" key="1">
    <citation type="submission" date="2019-02" db="EMBL/GenBank/DDBJ databases">
        <title>Paenibacillus sp. nov., isolated from surface-sterilized tissue of Thalictrum simplex L.</title>
        <authorList>
            <person name="Tuo L."/>
        </authorList>
    </citation>
    <scope>NUCLEOTIDE SEQUENCE [LARGE SCALE GENOMIC DNA]</scope>
    <source>
        <strain evidence="4 5">N2SHLJ1</strain>
    </source>
</reference>
<dbReference type="InterPro" id="IPR047793">
    <property type="entry name" value="LiaF_C"/>
</dbReference>
<evidence type="ECO:0000313" key="4">
    <source>
        <dbReference type="EMBL" id="TBL70052.1"/>
    </source>
</evidence>
<name>A0A4V2J361_9BACL</name>
<keyword evidence="1" id="KW-0472">Membrane</keyword>
<feature type="domain" description="LiaF transmembrane" evidence="3">
    <location>
        <begin position="10"/>
        <end position="117"/>
    </location>
</feature>
<dbReference type="InterPro" id="IPR054331">
    <property type="entry name" value="LiaF_TM"/>
</dbReference>
<sequence>MNPPFLRKLLFGFGLIGVGVLFLLSQNGIIQLSIGSVISIFWPVLLICFGLSGLFRRHKHRGWPGAYLWSVIVTGVGTVLLLNNLNITDISFHDVFQYMLPLLLIVFGIGLLFSPPREERKKERHEWRERRKEEKRRWKEAMKNGYASSAEYYKEAHDYIHTEWKRNKEERNSFIGDIFLGQDYWELTPTNIAHFIGDTVIDLTKASIPFGETLITVSAFVGDVKLLVPNDYDVEVRVEASAFIGDMNVLDRRESGMMRHIATQSPHYADAGKKVRLVVNMFIGDVVVKRVG</sequence>
<keyword evidence="1" id="KW-0812">Transmembrane</keyword>
<feature type="domain" description="Cell wall-active antibiotics response LiaF-like C-terminal" evidence="2">
    <location>
        <begin position="174"/>
        <end position="288"/>
    </location>
</feature>
<dbReference type="RefSeq" id="WP_131018077.1">
    <property type="nucleotide sequence ID" value="NZ_SIRE01000034.1"/>
</dbReference>
<feature type="transmembrane region" description="Helical" evidence="1">
    <location>
        <begin position="66"/>
        <end position="83"/>
    </location>
</feature>
<keyword evidence="5" id="KW-1185">Reference proteome</keyword>
<comment type="caution">
    <text evidence="4">The sequence shown here is derived from an EMBL/GenBank/DDBJ whole genome shotgun (WGS) entry which is preliminary data.</text>
</comment>
<feature type="transmembrane region" description="Helical" evidence="1">
    <location>
        <begin position="95"/>
        <end position="114"/>
    </location>
</feature>
<dbReference type="NCBIfam" id="NF040535">
    <property type="entry name" value="LiaF_C_term"/>
    <property type="match status" value="1"/>
</dbReference>
<gene>
    <name evidence="4" type="ORF">EYB31_34130</name>
</gene>
<protein>
    <recommendedName>
        <fullName evidence="6">Cell wall-active antibiotics response protein</fullName>
    </recommendedName>
</protein>
<organism evidence="4 5">
    <name type="scientific">Paenibacillus thalictri</name>
    <dbReference type="NCBI Taxonomy" id="2527873"/>
    <lineage>
        <taxon>Bacteria</taxon>
        <taxon>Bacillati</taxon>
        <taxon>Bacillota</taxon>
        <taxon>Bacilli</taxon>
        <taxon>Bacillales</taxon>
        <taxon>Paenibacillaceae</taxon>
        <taxon>Paenibacillus</taxon>
    </lineage>
</organism>
<evidence type="ECO:0008006" key="6">
    <source>
        <dbReference type="Google" id="ProtNLM"/>
    </source>
</evidence>